<dbReference type="InterPro" id="IPR045865">
    <property type="entry name" value="ACT-like_dom_sf"/>
</dbReference>
<sequence>MATPVKAVVSVIGRDQKGVVARFATYLAEHGVNILDLEQQVAHGQFLMDMLVDLVELDLSLDELITGLLKLGVDVGMDVRVSLHDQRRRKRVAVLVSKEPHCLKQLIDDWQAGHYRGELVGVLGNHPDLEPVAKAAGLPFAYKTATDKGAHFEWMLEQLKAMDADLVVLARYMQIVPPQMVEAFRYKIINIHPSLLPYFPGARPYHQAWEQGVRVTGCTAHFVTEALDEGPIILQDVFHIDVGKDSASDVRKKGVELESRVLSQAVQMFLDEKLVVVEDKVVFRPGLTRFLEHAE</sequence>
<gene>
    <name evidence="4" type="ORF">ACERK3_10555</name>
</gene>
<dbReference type="NCBIfam" id="NF004684">
    <property type="entry name" value="PRK06027.1"/>
    <property type="match status" value="1"/>
</dbReference>
<evidence type="ECO:0000256" key="2">
    <source>
        <dbReference type="ARBA" id="ARBA00022801"/>
    </source>
</evidence>
<evidence type="ECO:0000313" key="4">
    <source>
        <dbReference type="EMBL" id="MFA9478736.1"/>
    </source>
</evidence>
<dbReference type="Gene3D" id="3.40.50.170">
    <property type="entry name" value="Formyl transferase, N-terminal domain"/>
    <property type="match status" value="1"/>
</dbReference>
<dbReference type="InterPro" id="IPR002376">
    <property type="entry name" value="Formyl_transf_N"/>
</dbReference>
<evidence type="ECO:0000256" key="1">
    <source>
        <dbReference type="ARBA" id="ARBA00022563"/>
    </source>
</evidence>
<comment type="caution">
    <text evidence="4">The sequence shown here is derived from an EMBL/GenBank/DDBJ whole genome shotgun (WGS) entry which is preliminary data.</text>
</comment>
<dbReference type="PANTHER" id="PTHR42706">
    <property type="entry name" value="FORMYLTETRAHYDROFOLATE DEFORMYLASE"/>
    <property type="match status" value="1"/>
</dbReference>
<keyword evidence="2 4" id="KW-0378">Hydrolase</keyword>
<organism evidence="4 5">
    <name type="scientific">Natronomicrosphaera hydrolytica</name>
    <dbReference type="NCBI Taxonomy" id="3242702"/>
    <lineage>
        <taxon>Bacteria</taxon>
        <taxon>Pseudomonadati</taxon>
        <taxon>Planctomycetota</taxon>
        <taxon>Phycisphaerae</taxon>
        <taxon>Phycisphaerales</taxon>
        <taxon>Phycisphaeraceae</taxon>
        <taxon>Natronomicrosphaera</taxon>
    </lineage>
</organism>
<accession>A0ABV4U7L1</accession>
<dbReference type="PRINTS" id="PR01575">
    <property type="entry name" value="FFH4HYDRLASE"/>
</dbReference>
<keyword evidence="5" id="KW-1185">Reference proteome</keyword>
<dbReference type="Pfam" id="PF00551">
    <property type="entry name" value="Formyl_trans_N"/>
    <property type="match status" value="1"/>
</dbReference>
<dbReference type="GO" id="GO:0008864">
    <property type="term" value="F:formyltetrahydrofolate deformylase activity"/>
    <property type="evidence" value="ECO:0007669"/>
    <property type="project" value="UniProtKB-EC"/>
</dbReference>
<dbReference type="Pfam" id="PF13740">
    <property type="entry name" value="ACT_6"/>
    <property type="match status" value="1"/>
</dbReference>
<dbReference type="Proteomes" id="UP001575105">
    <property type="component" value="Unassembled WGS sequence"/>
</dbReference>
<dbReference type="InterPro" id="IPR004810">
    <property type="entry name" value="PurU"/>
</dbReference>
<dbReference type="SUPFAM" id="SSF53328">
    <property type="entry name" value="Formyltransferase"/>
    <property type="match status" value="1"/>
</dbReference>
<evidence type="ECO:0000313" key="5">
    <source>
        <dbReference type="Proteomes" id="UP001575105"/>
    </source>
</evidence>
<keyword evidence="1" id="KW-0554">One-carbon metabolism</keyword>
<dbReference type="PROSITE" id="PS51671">
    <property type="entry name" value="ACT"/>
    <property type="match status" value="1"/>
</dbReference>
<dbReference type="EC" id="3.5.1.10" evidence="4"/>
<protein>
    <submittedName>
        <fullName evidence="4">Formyltetrahydrofolate deformylase</fullName>
        <ecNumber evidence="4">3.5.1.10</ecNumber>
    </submittedName>
</protein>
<dbReference type="SUPFAM" id="SSF55021">
    <property type="entry name" value="ACT-like"/>
    <property type="match status" value="1"/>
</dbReference>
<dbReference type="PIRSF" id="PIRSF036480">
    <property type="entry name" value="FormyFH4_hydr"/>
    <property type="match status" value="1"/>
</dbReference>
<evidence type="ECO:0000259" key="3">
    <source>
        <dbReference type="PROSITE" id="PS51671"/>
    </source>
</evidence>
<dbReference type="EMBL" id="JBGUBD010000006">
    <property type="protein sequence ID" value="MFA9478736.1"/>
    <property type="molecule type" value="Genomic_DNA"/>
</dbReference>
<dbReference type="PANTHER" id="PTHR42706:SF1">
    <property type="entry name" value="FORMYLTETRAHYDROFOLATE DEFORMYLASE 2, MITOCHONDRIAL"/>
    <property type="match status" value="1"/>
</dbReference>
<reference evidence="4 5" key="1">
    <citation type="submission" date="2024-08" db="EMBL/GenBank/DDBJ databases">
        <title>Whole-genome sequencing of halo(alkali)philic microorganisms from hypersaline lakes.</title>
        <authorList>
            <person name="Sorokin D.Y."/>
            <person name="Merkel A.Y."/>
            <person name="Messina E."/>
            <person name="Yakimov M."/>
        </authorList>
    </citation>
    <scope>NUCLEOTIDE SEQUENCE [LARGE SCALE GENOMIC DNA]</scope>
    <source>
        <strain evidence="4 5">AB-hyl4</strain>
    </source>
</reference>
<dbReference type="Gene3D" id="3.30.70.260">
    <property type="match status" value="1"/>
</dbReference>
<dbReference type="InterPro" id="IPR002912">
    <property type="entry name" value="ACT_dom"/>
</dbReference>
<dbReference type="RefSeq" id="WP_425345664.1">
    <property type="nucleotide sequence ID" value="NZ_JBGUBD010000006.1"/>
</dbReference>
<dbReference type="InterPro" id="IPR036477">
    <property type="entry name" value="Formyl_transf_N_sf"/>
</dbReference>
<proteinExistence type="predicted"/>
<name>A0ABV4U7L1_9BACT</name>
<feature type="domain" description="ACT" evidence="3">
    <location>
        <begin position="8"/>
        <end position="86"/>
    </location>
</feature>